<evidence type="ECO:0000313" key="2">
    <source>
        <dbReference type="EMBL" id="KEQ15704.1"/>
    </source>
</evidence>
<proteinExistence type="predicted"/>
<evidence type="ECO:0000313" key="3">
    <source>
        <dbReference type="Proteomes" id="UP000028006"/>
    </source>
</evidence>
<evidence type="ECO:0000256" key="1">
    <source>
        <dbReference type="SAM" id="Phobius"/>
    </source>
</evidence>
<name>A0A081NB81_9GAMM</name>
<organism evidence="2 3">
    <name type="scientific">Endozoicomonas montiporae</name>
    <dbReference type="NCBI Taxonomy" id="1027273"/>
    <lineage>
        <taxon>Bacteria</taxon>
        <taxon>Pseudomonadati</taxon>
        <taxon>Pseudomonadota</taxon>
        <taxon>Gammaproteobacteria</taxon>
        <taxon>Oceanospirillales</taxon>
        <taxon>Endozoicomonadaceae</taxon>
        <taxon>Endozoicomonas</taxon>
    </lineage>
</organism>
<protein>
    <submittedName>
        <fullName evidence="2">Uncharacterized protein</fullName>
    </submittedName>
</protein>
<sequence>MNTQKHLRNTLLTITLIMTFGFGWSLAPGYQGGLFALTLVTMQAAALLQLPAMFQEEKRKDSGWGMLVCGGSVVAVVAFSVMASVATLSAAEDRDMQIRQQRETLQSAINGYMARDYVTRALEVQKELDALPVIQPTGLYSAAVRIEQVTPLPGVTVVNGFIVLVALMLDGLVILLSRSTQPVTNRLYSEAPQAPVTHEVTEQPPVTISVTPEVQSVIEALDNGKIERLSVRQVRDLLKCSQSDAMTITRTCKQLELKV</sequence>
<dbReference type="RefSeq" id="WP_034872986.1">
    <property type="nucleotide sequence ID" value="NZ_JOKG01000001.1"/>
</dbReference>
<feature type="transmembrane region" description="Helical" evidence="1">
    <location>
        <begin position="33"/>
        <end position="52"/>
    </location>
</feature>
<dbReference type="AlphaFoldDB" id="A0A081NB81"/>
<keyword evidence="1" id="KW-1133">Transmembrane helix</keyword>
<accession>A0A081NB81</accession>
<gene>
    <name evidence="2" type="ORF">GZ77_03800</name>
</gene>
<keyword evidence="1" id="KW-0472">Membrane</keyword>
<dbReference type="EMBL" id="JOKG01000001">
    <property type="protein sequence ID" value="KEQ15704.1"/>
    <property type="molecule type" value="Genomic_DNA"/>
</dbReference>
<feature type="transmembrane region" description="Helical" evidence="1">
    <location>
        <begin position="157"/>
        <end position="176"/>
    </location>
</feature>
<comment type="caution">
    <text evidence="2">The sequence shown here is derived from an EMBL/GenBank/DDBJ whole genome shotgun (WGS) entry which is preliminary data.</text>
</comment>
<feature type="transmembrane region" description="Helical" evidence="1">
    <location>
        <begin position="7"/>
        <end position="27"/>
    </location>
</feature>
<feature type="transmembrane region" description="Helical" evidence="1">
    <location>
        <begin position="64"/>
        <end position="86"/>
    </location>
</feature>
<keyword evidence="3" id="KW-1185">Reference proteome</keyword>
<keyword evidence="1" id="KW-0812">Transmembrane</keyword>
<dbReference type="Proteomes" id="UP000028006">
    <property type="component" value="Unassembled WGS sequence"/>
</dbReference>
<reference evidence="2 3" key="1">
    <citation type="submission" date="2014-06" db="EMBL/GenBank/DDBJ databases">
        <title>Whole Genome Sequences of Three Symbiotic Endozoicomonas Bacteria.</title>
        <authorList>
            <person name="Neave M.J."/>
            <person name="Apprill A."/>
            <person name="Voolstra C.R."/>
        </authorList>
    </citation>
    <scope>NUCLEOTIDE SEQUENCE [LARGE SCALE GENOMIC DNA]</scope>
    <source>
        <strain evidence="2 3">LMG 24815</strain>
    </source>
</reference>